<organism evidence="1 2">
    <name type="scientific">Pontiella agarivorans</name>
    <dbReference type="NCBI Taxonomy" id="3038953"/>
    <lineage>
        <taxon>Bacteria</taxon>
        <taxon>Pseudomonadati</taxon>
        <taxon>Kiritimatiellota</taxon>
        <taxon>Kiritimatiellia</taxon>
        <taxon>Kiritimatiellales</taxon>
        <taxon>Pontiellaceae</taxon>
        <taxon>Pontiella</taxon>
    </lineage>
</organism>
<comment type="caution">
    <text evidence="1">The sequence shown here is derived from an EMBL/GenBank/DDBJ whole genome shotgun (WGS) entry which is preliminary data.</text>
</comment>
<dbReference type="Proteomes" id="UP001290861">
    <property type="component" value="Unassembled WGS sequence"/>
</dbReference>
<keyword evidence="2" id="KW-1185">Reference proteome</keyword>
<name>A0ABU5MZ13_9BACT</name>
<sequence>MTKVKFILTLFLGALFVGAVLAYSFTQPFYPDAVQQAIPQEATFVFKAENLTELLNSPVCGQIDSALGSGNSLRAIAESNEWKRLATASEIAVADLPFRSAGRQKTWAAASWVGWRSPWLRWKLEAAEGGKLQFLGKHAVWPVWEFDAPELAAGLHLTFALTDNILLACLSENPTDILILLDTYDGKLAAYNQEK</sequence>
<evidence type="ECO:0000313" key="1">
    <source>
        <dbReference type="EMBL" id="MDZ8119399.1"/>
    </source>
</evidence>
<dbReference type="RefSeq" id="WP_322609183.1">
    <property type="nucleotide sequence ID" value="NZ_JARVCO010000010.1"/>
</dbReference>
<accession>A0ABU5MZ13</accession>
<dbReference type="EMBL" id="JARVCO010000010">
    <property type="protein sequence ID" value="MDZ8119399.1"/>
    <property type="molecule type" value="Genomic_DNA"/>
</dbReference>
<reference evidence="1 2" key="1">
    <citation type="journal article" date="2024" name="Appl. Environ. Microbiol.">
        <title>Pontiella agarivorans sp. nov., a novel marine anaerobic bacterium capable of degrading macroalgal polysaccharides and fixing nitrogen.</title>
        <authorList>
            <person name="Liu N."/>
            <person name="Kivenson V."/>
            <person name="Peng X."/>
            <person name="Cui Z."/>
            <person name="Lankiewicz T.S."/>
            <person name="Gosselin K.M."/>
            <person name="English C.J."/>
            <person name="Blair E.M."/>
            <person name="O'Malley M.A."/>
            <person name="Valentine D.L."/>
        </authorList>
    </citation>
    <scope>NUCLEOTIDE SEQUENCE [LARGE SCALE GENOMIC DNA]</scope>
    <source>
        <strain evidence="1 2">NLcol2</strain>
    </source>
</reference>
<evidence type="ECO:0000313" key="2">
    <source>
        <dbReference type="Proteomes" id="UP001290861"/>
    </source>
</evidence>
<gene>
    <name evidence="1" type="ORF">P9H32_12275</name>
</gene>
<proteinExistence type="predicted"/>
<protein>
    <submittedName>
        <fullName evidence="1">Uncharacterized protein</fullName>
    </submittedName>
</protein>